<dbReference type="PRINTS" id="PR00113">
    <property type="entry name" value="ALKPHPHTASE"/>
</dbReference>
<feature type="binding site" evidence="3">
    <location>
        <position position="152"/>
    </location>
    <ligand>
        <name>Mg(2+)</name>
        <dbReference type="ChEBI" id="CHEBI:18420"/>
    </ligand>
</feature>
<organism evidence="5 6">
    <name type="scientific">Porphyromonas gingivicanis</name>
    <dbReference type="NCBI Taxonomy" id="266762"/>
    <lineage>
        <taxon>Bacteria</taxon>
        <taxon>Pseudomonadati</taxon>
        <taxon>Bacteroidota</taxon>
        <taxon>Bacteroidia</taxon>
        <taxon>Bacteroidales</taxon>
        <taxon>Porphyromonadaceae</taxon>
        <taxon>Porphyromonas</taxon>
    </lineage>
</organism>
<keyword evidence="3" id="KW-0460">Magnesium</keyword>
<evidence type="ECO:0000256" key="3">
    <source>
        <dbReference type="PIRSR" id="PIRSR601952-2"/>
    </source>
</evidence>
<feature type="binding site" evidence="3">
    <location>
        <position position="274"/>
    </location>
    <ligand>
        <name>Zn(2+)</name>
        <dbReference type="ChEBI" id="CHEBI:29105"/>
        <label>2</label>
    </ligand>
</feature>
<dbReference type="AlphaFoldDB" id="A0A0A2G7X7"/>
<dbReference type="SUPFAM" id="SSF53649">
    <property type="entry name" value="Alkaline phosphatase-like"/>
    <property type="match status" value="1"/>
</dbReference>
<dbReference type="InterPro" id="IPR001952">
    <property type="entry name" value="Alkaline_phosphatase"/>
</dbReference>
<gene>
    <name evidence="5" type="ORF">HQ36_02435</name>
</gene>
<dbReference type="EMBL" id="JQZW01000006">
    <property type="protein sequence ID" value="KGN98485.1"/>
    <property type="molecule type" value="Genomic_DNA"/>
</dbReference>
<keyword evidence="3" id="KW-0479">Metal-binding</keyword>
<dbReference type="GO" id="GO:0004035">
    <property type="term" value="F:alkaline phosphatase activity"/>
    <property type="evidence" value="ECO:0007669"/>
    <property type="project" value="TreeGrafter"/>
</dbReference>
<feature type="binding site" evidence="3">
    <location>
        <position position="154"/>
    </location>
    <ligand>
        <name>Mg(2+)</name>
        <dbReference type="ChEBI" id="CHEBI:18420"/>
    </ligand>
</feature>
<feature type="binding site" evidence="3">
    <location>
        <position position="316"/>
    </location>
    <ligand>
        <name>Zn(2+)</name>
        <dbReference type="ChEBI" id="CHEBI:29105"/>
        <label>2</label>
    </ligand>
</feature>
<dbReference type="PANTHER" id="PTHR11596">
    <property type="entry name" value="ALKALINE PHOSPHATASE"/>
    <property type="match status" value="1"/>
</dbReference>
<feature type="binding site" evidence="3">
    <location>
        <position position="269"/>
    </location>
    <ligand>
        <name>Mg(2+)</name>
        <dbReference type="ChEBI" id="CHEBI:18420"/>
    </ligand>
</feature>
<evidence type="ECO:0000256" key="4">
    <source>
        <dbReference type="RuleBase" id="RU003946"/>
    </source>
</evidence>
<dbReference type="GO" id="GO:0046872">
    <property type="term" value="F:metal ion binding"/>
    <property type="evidence" value="ECO:0007669"/>
    <property type="project" value="UniProtKB-KW"/>
</dbReference>
<comment type="similarity">
    <text evidence="4">Belongs to the alkaline phosphatase family.</text>
</comment>
<feature type="binding site" evidence="3">
    <location>
        <position position="317"/>
    </location>
    <ligand>
        <name>Zn(2+)</name>
        <dbReference type="ChEBI" id="CHEBI:29105"/>
        <label>2</label>
    </ligand>
</feature>
<dbReference type="STRING" id="266762.HQ36_02435"/>
<feature type="binding site" evidence="3">
    <location>
        <position position="40"/>
    </location>
    <ligand>
        <name>Mg(2+)</name>
        <dbReference type="ChEBI" id="CHEBI:18420"/>
    </ligand>
</feature>
<comment type="caution">
    <text evidence="5">The sequence shown here is derived from an EMBL/GenBank/DDBJ whole genome shotgun (WGS) entry which is preliminary data.</text>
</comment>
<dbReference type="Proteomes" id="UP000030134">
    <property type="component" value="Unassembled WGS sequence"/>
</dbReference>
<keyword evidence="6" id="KW-1185">Reference proteome</keyword>
<evidence type="ECO:0000313" key="5">
    <source>
        <dbReference type="EMBL" id="KGN98485.1"/>
    </source>
</evidence>
<comment type="cofactor">
    <cofactor evidence="3">
        <name>Mg(2+)</name>
        <dbReference type="ChEBI" id="CHEBI:18420"/>
    </cofactor>
    <text evidence="3">Binds 1 Mg(2+) ion.</text>
</comment>
<dbReference type="CDD" id="cd16012">
    <property type="entry name" value="ALP"/>
    <property type="match status" value="1"/>
</dbReference>
<evidence type="ECO:0000313" key="6">
    <source>
        <dbReference type="Proteomes" id="UP000030134"/>
    </source>
</evidence>
<dbReference type="Gene3D" id="3.40.720.10">
    <property type="entry name" value="Alkaline Phosphatase, subunit A"/>
    <property type="match status" value="1"/>
</dbReference>
<dbReference type="eggNOG" id="COG1785">
    <property type="taxonomic scope" value="Bacteria"/>
</dbReference>
<dbReference type="Gene3D" id="1.10.60.40">
    <property type="match status" value="1"/>
</dbReference>
<keyword evidence="1" id="KW-0597">Phosphoprotein</keyword>
<dbReference type="OrthoDB" id="9794455at2"/>
<accession>A0A0A2G7X7</accession>
<dbReference type="InterPro" id="IPR017850">
    <property type="entry name" value="Alkaline_phosphatase_core_sf"/>
</dbReference>
<name>A0A0A2G7X7_9PORP</name>
<proteinExistence type="inferred from homology"/>
<feature type="active site" description="Phosphoserine intermediate" evidence="2">
    <location>
        <position position="86"/>
    </location>
</feature>
<sequence>MNIKSILLSVALLLSFGNTLYAGLPEKVAPVKNIIVMIPDGTSLSTISLARWYQRYLNKEAKHLNMDPLISGTVVTFSSDAPIGDSAPTTSCYMTGMPSQTGFVATYPEATDHDLIPVDPKRAFQPMATILEAGKWLLNKRSGLVVTCEFTHATPADCAAHSYRRSRRDWIAPQMVHLPVDVMLGGGTAFITPKLAQALKEQNITYIEKDLSAMRAFEGEKLWALFSDYALPYDLDRNPQKVPSLAEMTQKALSLLDRNNKEGFFLMVEGSKVDWAAHANDPVGMATEMLAFDKAVKVALDFAQKDKNTAIIILSDHGNSGMSIGLQRLKKYDKASEKELFGHLTSIQKTAEGMAQLLNQTQREQAQELFEQYAQISLNQEDLEALFHCKSYKNSPIPLEERKGISTEKGLYSQDLSSVICAIYKKYLPFGFTTHGHTGEEVLLASYHPENHRPTGMVLNTEINEYLCRLWGLENRLPQLTDEAYAPHSKVFANYTTSIKGESNKIPQYLEVKLTKKKKLRIYPFTPNMEVGTDKEFQQGTAKKFRAPNNAIWVDKTETFYLNNRILQIISAR</sequence>
<evidence type="ECO:0000256" key="1">
    <source>
        <dbReference type="ARBA" id="ARBA00022553"/>
    </source>
</evidence>
<protein>
    <submittedName>
        <fullName evidence="5">Alkaline phosphatase</fullName>
    </submittedName>
</protein>
<dbReference type="RefSeq" id="WP_036883188.1">
    <property type="nucleotide sequence ID" value="NZ_JQZW01000006.1"/>
</dbReference>
<comment type="cofactor">
    <cofactor evidence="3">
        <name>Zn(2+)</name>
        <dbReference type="ChEBI" id="CHEBI:29105"/>
    </cofactor>
    <text evidence="3">Binds 2 Zn(2+) ions.</text>
</comment>
<reference evidence="5 6" key="1">
    <citation type="submission" date="2014-08" db="EMBL/GenBank/DDBJ databases">
        <title>Porphyromonas gingivicanis strain:COT-022_OH1391 Genome sequencing.</title>
        <authorList>
            <person name="Wallis C."/>
            <person name="Deusch O."/>
            <person name="O'Flynn C."/>
            <person name="Davis I."/>
            <person name="Jospin G."/>
            <person name="Darling A.E."/>
            <person name="Coil D.A."/>
            <person name="Alexiev A."/>
            <person name="Horsfall A."/>
            <person name="Kirkwood N."/>
            <person name="Harris S."/>
            <person name="Eisen J.A."/>
        </authorList>
    </citation>
    <scope>NUCLEOTIDE SEQUENCE [LARGE SCALE GENOMIC DNA]</scope>
    <source>
        <strain evidence="6">COT-022 OH1391</strain>
    </source>
</reference>
<feature type="binding site" evidence="3">
    <location>
        <position position="278"/>
    </location>
    <ligand>
        <name>Zn(2+)</name>
        <dbReference type="ChEBI" id="CHEBI:29105"/>
        <label>2</label>
    </ligand>
</feature>
<keyword evidence="3" id="KW-0862">Zinc</keyword>
<dbReference type="SMART" id="SM00098">
    <property type="entry name" value="alkPPc"/>
    <property type="match status" value="1"/>
</dbReference>
<dbReference type="Pfam" id="PF00245">
    <property type="entry name" value="Alk_phosphatase"/>
    <property type="match status" value="1"/>
</dbReference>
<evidence type="ECO:0000256" key="2">
    <source>
        <dbReference type="PIRSR" id="PIRSR601952-1"/>
    </source>
</evidence>
<dbReference type="PANTHER" id="PTHR11596:SF5">
    <property type="entry name" value="ALKALINE PHOSPHATASE"/>
    <property type="match status" value="1"/>
</dbReference>
<feature type="binding site" evidence="3">
    <location>
        <position position="437"/>
    </location>
    <ligand>
        <name>Zn(2+)</name>
        <dbReference type="ChEBI" id="CHEBI:29105"/>
        <label>2</label>
    </ligand>
</feature>
<feature type="binding site" evidence="3">
    <location>
        <position position="40"/>
    </location>
    <ligand>
        <name>Zn(2+)</name>
        <dbReference type="ChEBI" id="CHEBI:29105"/>
        <label>2</label>
    </ligand>
</feature>